<protein>
    <submittedName>
        <fullName evidence="1">Uncharacterized protein</fullName>
    </submittedName>
</protein>
<proteinExistence type="predicted"/>
<evidence type="ECO:0000313" key="1">
    <source>
        <dbReference type="EMBL" id="QFG74818.1"/>
    </source>
</evidence>
<accession>A0A5J6VLM9</accession>
<sequence>MSANIFNLGDLSDFEEKISLDQLYEKKKEKDDNKLEIYNKVLNRIHKKIKVTSRNKVGDQHCWFVVPEVMIGISNYDQSACIGYVIHKLTENGFVCKYIHPNLLFISWKHWVPDYVRNEIKKRAGINIDGYGNIIQKKEEQPFKQLTNNNKQEKQYKSILDYKPSGNLFK</sequence>
<dbReference type="InterPro" id="IPR043977">
    <property type="entry name" value="DUF5759"/>
</dbReference>
<organism evidence="1">
    <name type="scientific">Megaviridae environmental sample</name>
    <dbReference type="NCBI Taxonomy" id="1737588"/>
    <lineage>
        <taxon>Viruses</taxon>
        <taxon>Varidnaviria</taxon>
        <taxon>Bamfordvirae</taxon>
        <taxon>Nucleocytoviricota</taxon>
        <taxon>Megaviricetes</taxon>
        <taxon>Imitervirales</taxon>
        <taxon>Mimiviridae</taxon>
        <taxon>environmental samples</taxon>
    </lineage>
</organism>
<dbReference type="Pfam" id="PF19063">
    <property type="entry name" value="DUF5759"/>
    <property type="match status" value="1"/>
</dbReference>
<dbReference type="EMBL" id="MN448294">
    <property type="protein sequence ID" value="QFG74818.1"/>
    <property type="molecule type" value="Genomic_DNA"/>
</dbReference>
<name>A0A5J6VLM9_9VIRU</name>
<reference evidence="1" key="1">
    <citation type="journal article" date="2019" name="Philos. Trans. R. Soc. Lond., B, Biol. Sci.">
        <title>Targeted metagenomic recovery of four divergent viruses reveals shared and distinctive characteristics of giant viruses of marine eukaryotes.</title>
        <authorList>
            <person name="Needham D.M."/>
            <person name="Poirier C."/>
            <person name="Hehenberger E."/>
            <person name="Jimenez V."/>
            <person name="Swalwell J.E."/>
            <person name="Santoro A.E."/>
            <person name="Worden A.Z."/>
        </authorList>
    </citation>
    <scope>NUCLEOTIDE SEQUENCE</scope>
    <source>
        <strain evidence="1">OPacV-421</strain>
    </source>
</reference>